<keyword evidence="2" id="KW-1185">Reference proteome</keyword>
<evidence type="ECO:0000313" key="2">
    <source>
        <dbReference type="Proteomes" id="UP000024635"/>
    </source>
</evidence>
<dbReference type="Proteomes" id="UP000024635">
    <property type="component" value="Unassembled WGS sequence"/>
</dbReference>
<accession>A0A016SCK5</accession>
<protein>
    <submittedName>
        <fullName evidence="1">Uncharacterized protein</fullName>
    </submittedName>
</protein>
<organism evidence="1 2">
    <name type="scientific">Ancylostoma ceylanicum</name>
    <dbReference type="NCBI Taxonomy" id="53326"/>
    <lineage>
        <taxon>Eukaryota</taxon>
        <taxon>Metazoa</taxon>
        <taxon>Ecdysozoa</taxon>
        <taxon>Nematoda</taxon>
        <taxon>Chromadorea</taxon>
        <taxon>Rhabditida</taxon>
        <taxon>Rhabditina</taxon>
        <taxon>Rhabditomorpha</taxon>
        <taxon>Strongyloidea</taxon>
        <taxon>Ancylostomatidae</taxon>
        <taxon>Ancylostomatinae</taxon>
        <taxon>Ancylostoma</taxon>
    </lineage>
</organism>
<gene>
    <name evidence="1" type="primary">Acey_s0252.g215</name>
    <name evidence="1" type="ORF">Y032_0252g215</name>
</gene>
<proteinExistence type="predicted"/>
<dbReference type="EMBL" id="JARK01001588">
    <property type="protein sequence ID" value="EYB88096.1"/>
    <property type="molecule type" value="Genomic_DNA"/>
</dbReference>
<comment type="caution">
    <text evidence="1">The sequence shown here is derived from an EMBL/GenBank/DDBJ whole genome shotgun (WGS) entry which is preliminary data.</text>
</comment>
<reference evidence="2" key="1">
    <citation type="journal article" date="2015" name="Nat. Genet.">
        <title>The genome and transcriptome of the zoonotic hookworm Ancylostoma ceylanicum identify infection-specific gene families.</title>
        <authorList>
            <person name="Schwarz E.M."/>
            <person name="Hu Y."/>
            <person name="Antoshechkin I."/>
            <person name="Miller M.M."/>
            <person name="Sternberg P.W."/>
            <person name="Aroian R.V."/>
        </authorList>
    </citation>
    <scope>NUCLEOTIDE SEQUENCE</scope>
    <source>
        <strain evidence="2">HY135</strain>
    </source>
</reference>
<sequence>MAIGSRSRRRPGRRMLYSAWIIAPTSITQKWPVRSPLFSSRSVASCIVLRWRALVEFGSTQSIGTVDAVANIGNDRSPKLAVAATSRTQGMRIGLTVASDGDAGCYGLRRLAAV</sequence>
<evidence type="ECO:0000313" key="1">
    <source>
        <dbReference type="EMBL" id="EYB88096.1"/>
    </source>
</evidence>
<dbReference type="AlphaFoldDB" id="A0A016SCK5"/>
<name>A0A016SCK5_9BILA</name>